<sequence>MRGILCYICGLNISGLLMILVGQPAWAGAWPVEGAHGQVISTSLFDTASKAYDASGKASRTVNFRKVEESLFIEHALDKDWTLVVSTAFQDVSFTAGASEVSFSGLGESYIGLRKTLWRGGSSIVSIQPGLLVSGSGETISDADLGLGKFGFEPRVLAGHSFKLAGRDSFGELQAARRFRKAPYPNDWRLDATMGVQVTRKLQVLGQAFYTSTQASPEIARANSRLKLQASLVLKRSQKTSWQFGVYETIAGKNSVRERAFLFAIWSRY</sequence>
<evidence type="ECO:0008006" key="2">
    <source>
        <dbReference type="Google" id="ProtNLM"/>
    </source>
</evidence>
<dbReference type="AlphaFoldDB" id="A0A7V5NWI0"/>
<evidence type="ECO:0000313" key="1">
    <source>
        <dbReference type="EMBL" id="HHI88568.1"/>
    </source>
</evidence>
<proteinExistence type="predicted"/>
<dbReference type="Proteomes" id="UP000885806">
    <property type="component" value="Unassembled WGS sequence"/>
</dbReference>
<name>A0A7V5NWI0_9PROT</name>
<dbReference type="EMBL" id="DROP01000090">
    <property type="protein sequence ID" value="HHI88568.1"/>
    <property type="molecule type" value="Genomic_DNA"/>
</dbReference>
<gene>
    <name evidence="1" type="ORF">ENK01_01325</name>
</gene>
<comment type="caution">
    <text evidence="1">The sequence shown here is derived from an EMBL/GenBank/DDBJ whole genome shotgun (WGS) entry which is preliminary data.</text>
</comment>
<organism evidence="1">
    <name type="scientific">Hellea balneolensis</name>
    <dbReference type="NCBI Taxonomy" id="287478"/>
    <lineage>
        <taxon>Bacteria</taxon>
        <taxon>Pseudomonadati</taxon>
        <taxon>Pseudomonadota</taxon>
        <taxon>Alphaproteobacteria</taxon>
        <taxon>Maricaulales</taxon>
        <taxon>Robiginitomaculaceae</taxon>
        <taxon>Hellea</taxon>
    </lineage>
</organism>
<protein>
    <recommendedName>
        <fullName evidence="2">DUF2219 family protein</fullName>
    </recommendedName>
</protein>
<reference evidence="1" key="1">
    <citation type="journal article" date="2020" name="mSystems">
        <title>Genome- and Community-Level Interaction Insights into Carbon Utilization and Element Cycling Functions of Hydrothermarchaeota in Hydrothermal Sediment.</title>
        <authorList>
            <person name="Zhou Z."/>
            <person name="Liu Y."/>
            <person name="Xu W."/>
            <person name="Pan J."/>
            <person name="Luo Z.H."/>
            <person name="Li M."/>
        </authorList>
    </citation>
    <scope>NUCLEOTIDE SEQUENCE [LARGE SCALE GENOMIC DNA]</scope>
    <source>
        <strain evidence="1">HyVt-538</strain>
    </source>
</reference>
<accession>A0A7V5NWI0</accession>